<proteinExistence type="predicted"/>
<protein>
    <recommendedName>
        <fullName evidence="4">Cell-wall binding lipoprotein</fullName>
    </recommendedName>
</protein>
<name>A0A2M9F3H1_9BACL</name>
<dbReference type="InterPro" id="IPR019454">
    <property type="entry name" value="Lipoprot_YkyA-like"/>
</dbReference>
<dbReference type="Pfam" id="PF10368">
    <property type="entry name" value="YkyA"/>
    <property type="match status" value="1"/>
</dbReference>
<dbReference type="OrthoDB" id="2576511at2"/>
<feature type="coiled-coil region" evidence="1">
    <location>
        <begin position="168"/>
        <end position="195"/>
    </location>
</feature>
<reference evidence="2 3" key="1">
    <citation type="submission" date="2017-10" db="EMBL/GenBank/DDBJ databases">
        <title>Draft genome of Chryseomicrobium casticus sp. nov.</title>
        <authorList>
            <person name="Chakraborty R."/>
            <person name="Saha T."/>
        </authorList>
    </citation>
    <scope>NUCLEOTIDE SEQUENCE [LARGE SCALE GENOMIC DNA]</scope>
    <source>
        <strain evidence="2 3">ET03</strain>
    </source>
</reference>
<dbReference type="AlphaFoldDB" id="A0A2M9F3H1"/>
<dbReference type="InterPro" id="IPR036785">
    <property type="entry name" value="YkyA-like_sf"/>
</dbReference>
<organism evidence="2 3">
    <name type="scientific">Chryseomicrobium excrementi</name>
    <dbReference type="NCBI Taxonomy" id="2041346"/>
    <lineage>
        <taxon>Bacteria</taxon>
        <taxon>Bacillati</taxon>
        <taxon>Bacillota</taxon>
        <taxon>Bacilli</taxon>
        <taxon>Bacillales</taxon>
        <taxon>Caryophanaceae</taxon>
        <taxon>Chryseomicrobium</taxon>
    </lineage>
</organism>
<accession>A0A2M9F3H1</accession>
<keyword evidence="3" id="KW-1185">Reference proteome</keyword>
<gene>
    <name evidence="2" type="ORF">CQS04_03735</name>
</gene>
<comment type="caution">
    <text evidence="2">The sequence shown here is derived from an EMBL/GenBank/DDBJ whole genome shotgun (WGS) entry which is preliminary data.</text>
</comment>
<dbReference type="EMBL" id="PCGR01000001">
    <property type="protein sequence ID" value="PJK17999.1"/>
    <property type="molecule type" value="Genomic_DNA"/>
</dbReference>
<sequence>MGGRIMKKWVGMVSLSALLLGGCTFGDSAEQQIAEVLQQMHTAEEGYRSVQSDMTSAEQEEYKLFEEILGLDQEQTDELTAKVEELQALVSKRKELLATERASMEEALAASDFTALDIEETEMELASEIDTAYEERFSTYDEVYANYEKLIELQENLYAEMVTEDVSIETIRELIQQVNAQNEVVQQTVESMNAKTEEFNATTDRVFETLKQEE</sequence>
<evidence type="ECO:0000256" key="1">
    <source>
        <dbReference type="SAM" id="Coils"/>
    </source>
</evidence>
<dbReference type="SUPFAM" id="SSF140423">
    <property type="entry name" value="MW0975(SA0943)-like"/>
    <property type="match status" value="1"/>
</dbReference>
<evidence type="ECO:0000313" key="2">
    <source>
        <dbReference type="EMBL" id="PJK17999.1"/>
    </source>
</evidence>
<keyword evidence="1" id="KW-0175">Coiled coil</keyword>
<dbReference type="Gene3D" id="1.20.120.570">
    <property type="entry name" value="YkyA-like"/>
    <property type="match status" value="1"/>
</dbReference>
<dbReference type="Proteomes" id="UP000228680">
    <property type="component" value="Unassembled WGS sequence"/>
</dbReference>
<dbReference type="PROSITE" id="PS51257">
    <property type="entry name" value="PROKAR_LIPOPROTEIN"/>
    <property type="match status" value="1"/>
</dbReference>
<evidence type="ECO:0000313" key="3">
    <source>
        <dbReference type="Proteomes" id="UP000228680"/>
    </source>
</evidence>
<evidence type="ECO:0008006" key="4">
    <source>
        <dbReference type="Google" id="ProtNLM"/>
    </source>
</evidence>